<protein>
    <submittedName>
        <fullName evidence="1">Uncharacterized protein</fullName>
    </submittedName>
</protein>
<name>A0A486MSQ8_KLEPN</name>
<reference evidence="1" key="1">
    <citation type="submission" date="2019-03" db="EMBL/GenBank/DDBJ databases">
        <authorList>
            <consortium name="Pathogen Informatics"/>
        </authorList>
    </citation>
    <scope>NUCLEOTIDE SEQUENCE</scope>
    <source>
        <strain evidence="1">5012STDY7626444</strain>
    </source>
</reference>
<dbReference type="InterPro" id="IPR046618">
    <property type="entry name" value="DUF6731"/>
</dbReference>
<dbReference type="AlphaFoldDB" id="A0A486MSQ8"/>
<proteinExistence type="predicted"/>
<organism evidence="1">
    <name type="scientific">Klebsiella pneumoniae</name>
    <dbReference type="NCBI Taxonomy" id="573"/>
    <lineage>
        <taxon>Bacteria</taxon>
        <taxon>Pseudomonadati</taxon>
        <taxon>Pseudomonadota</taxon>
        <taxon>Gammaproteobacteria</taxon>
        <taxon>Enterobacterales</taxon>
        <taxon>Enterobacteriaceae</taxon>
        <taxon>Klebsiella/Raoultella group</taxon>
        <taxon>Klebsiella</taxon>
        <taxon>Klebsiella pneumoniae complex</taxon>
    </lineage>
</organism>
<sequence length="304" mass="34650">MASKRFFFDFYQCNTISTDANAAIQSPEDVFNSLFVEYSENPTRTVRKVGSKLIEIRFLERTRYGYRGVIGKHRANDLPHVAVAGGQEREILLEENENLLEKAYFHFYSQDSVLIIQRNRFCYSWLLLSKYLSSSSQNTTVNPIIQANSLEWLLRNEVHIKTLEIGIARPRNAQIFENVEHDFNNALIATLNGTNSAKVNLTLRGDGRADDPENRYLGSRLKRALTETLETFEVEKLKLETQDIETGIQHPIDLVADKLVYYTDVELGGRYPLAASIWDALTQAKDSKNDELAAYFGVGGQRVE</sequence>
<accession>A0A486MSQ8</accession>
<gene>
    <name evidence="1" type="ORF">SAMEA4873646_00220</name>
</gene>
<dbReference type="Pfam" id="PF20505">
    <property type="entry name" value="DUF6731"/>
    <property type="match status" value="1"/>
</dbReference>
<dbReference type="RefSeq" id="WP_046879087.1">
    <property type="nucleotide sequence ID" value="NZ_CABWVF010000027.1"/>
</dbReference>
<dbReference type="EMBL" id="CAAHCP010000001">
    <property type="protein sequence ID" value="VGL34892.1"/>
    <property type="molecule type" value="Genomic_DNA"/>
</dbReference>
<evidence type="ECO:0000313" key="1">
    <source>
        <dbReference type="EMBL" id="VGL34892.1"/>
    </source>
</evidence>